<dbReference type="PROSITE" id="PS01098">
    <property type="entry name" value="LIPASE_GDSL_SER"/>
    <property type="match status" value="1"/>
</dbReference>
<dbReference type="Gene3D" id="3.40.50.1110">
    <property type="entry name" value="SGNH hydrolase"/>
    <property type="match status" value="1"/>
</dbReference>
<organism evidence="2 3">
    <name type="scientific">Alterirhizorhabdus solaris</name>
    <dbReference type="NCBI Taxonomy" id="2529389"/>
    <lineage>
        <taxon>Bacteria</taxon>
        <taxon>Pseudomonadati</taxon>
        <taxon>Pseudomonadota</taxon>
        <taxon>Alphaproteobacteria</taxon>
        <taxon>Sphingomonadales</taxon>
        <taxon>Rhizorhabdaceae</taxon>
        <taxon>Alterirhizorhabdus</taxon>
    </lineage>
</organism>
<dbReference type="InterPro" id="IPR036514">
    <property type="entry name" value="SGNH_hydro_sf"/>
</dbReference>
<proteinExistence type="predicted"/>
<dbReference type="InterPro" id="IPR008265">
    <property type="entry name" value="Lipase_GDSL_AS"/>
</dbReference>
<dbReference type="SUPFAM" id="SSF52266">
    <property type="entry name" value="SGNH hydrolase"/>
    <property type="match status" value="1"/>
</dbReference>
<dbReference type="Proteomes" id="UP000318681">
    <property type="component" value="Unassembled WGS sequence"/>
</dbReference>
<reference evidence="2 3" key="1">
    <citation type="submission" date="2019-07" db="EMBL/GenBank/DDBJ databases">
        <title>Sphingomonas solaris sp. nov., isolated from a solar panel from Boston, Massachusetts.</title>
        <authorList>
            <person name="Tanner K."/>
            <person name="Pascual J."/>
            <person name="Mancuso C."/>
            <person name="Pereto J."/>
            <person name="Khalil A."/>
            <person name="Vilanova C."/>
        </authorList>
    </citation>
    <scope>NUCLEOTIDE SEQUENCE [LARGE SCALE GENOMIC DNA]</scope>
    <source>
        <strain evidence="2 3">R4DWN</strain>
    </source>
</reference>
<accession>A0A558QRA7</accession>
<dbReference type="EMBL" id="VNIM01000192">
    <property type="protein sequence ID" value="TVV69676.1"/>
    <property type="molecule type" value="Genomic_DNA"/>
</dbReference>
<dbReference type="InterPro" id="IPR013830">
    <property type="entry name" value="SGNH_hydro"/>
</dbReference>
<dbReference type="InterPro" id="IPR051532">
    <property type="entry name" value="Ester_Hydrolysis_Enzymes"/>
</dbReference>
<dbReference type="CDD" id="cd01822">
    <property type="entry name" value="Lysophospholipase_L1_like"/>
    <property type="match status" value="1"/>
</dbReference>
<dbReference type="GO" id="GO:0004622">
    <property type="term" value="F:phosphatidylcholine lysophospholipase activity"/>
    <property type="evidence" value="ECO:0007669"/>
    <property type="project" value="TreeGrafter"/>
</dbReference>
<dbReference type="OrthoDB" id="9786188at2"/>
<comment type="caution">
    <text evidence="2">The sequence shown here is derived from an EMBL/GenBank/DDBJ whole genome shotgun (WGS) entry which is preliminary data.</text>
</comment>
<dbReference type="AlphaFoldDB" id="A0A558QRA7"/>
<dbReference type="GO" id="GO:0006629">
    <property type="term" value="P:lipid metabolic process"/>
    <property type="evidence" value="ECO:0007669"/>
    <property type="project" value="InterPro"/>
</dbReference>
<name>A0A558QRA7_9SPHN</name>
<protein>
    <submittedName>
        <fullName evidence="2">Arylesterase</fullName>
    </submittedName>
</protein>
<evidence type="ECO:0000259" key="1">
    <source>
        <dbReference type="Pfam" id="PF13472"/>
    </source>
</evidence>
<evidence type="ECO:0000313" key="2">
    <source>
        <dbReference type="EMBL" id="TVV69676.1"/>
    </source>
</evidence>
<sequence length="231" mass="24460">MTISGAEIDRREFQLREWLRSYGWRRALVHVAGALSLAGAAPALAADKLVLAFGDSLTAGYGLKPNESFPAQLEASLRRQGVAARVHNAGVSGDTTAGGKARLAWVLNALKAKPDLAIVELGANDMLRGLPVAQARGNLDAILGELQRRRIPVLLAGMRSAPNMGRAYVAGFEGMYPTLAGKYRAGLYPFFLDGVTGQRGLTLPDGLHPTARGVGVIVRGITPRVKAALAR</sequence>
<gene>
    <name evidence="2" type="ORF">FOY91_21125</name>
</gene>
<feature type="domain" description="SGNH hydrolase-type esterase" evidence="1">
    <location>
        <begin position="52"/>
        <end position="213"/>
    </location>
</feature>
<keyword evidence="3" id="KW-1185">Reference proteome</keyword>
<evidence type="ECO:0000313" key="3">
    <source>
        <dbReference type="Proteomes" id="UP000318681"/>
    </source>
</evidence>
<dbReference type="PANTHER" id="PTHR30383:SF24">
    <property type="entry name" value="THIOESTERASE 1_PROTEASE 1_LYSOPHOSPHOLIPASE L1"/>
    <property type="match status" value="1"/>
</dbReference>
<dbReference type="Pfam" id="PF13472">
    <property type="entry name" value="Lipase_GDSL_2"/>
    <property type="match status" value="1"/>
</dbReference>
<dbReference type="PANTHER" id="PTHR30383">
    <property type="entry name" value="THIOESTERASE 1/PROTEASE 1/LYSOPHOSPHOLIPASE L1"/>
    <property type="match status" value="1"/>
</dbReference>